<feature type="binding site" evidence="13">
    <location>
        <begin position="161"/>
        <end position="164"/>
    </location>
    <ligand>
        <name>GTP</name>
        <dbReference type="ChEBI" id="CHEBI:37565"/>
    </ligand>
</feature>
<organism evidence="17 18">
    <name type="scientific">Geranomyces variabilis</name>
    <dbReference type="NCBI Taxonomy" id="109894"/>
    <lineage>
        <taxon>Eukaryota</taxon>
        <taxon>Fungi</taxon>
        <taxon>Fungi incertae sedis</taxon>
        <taxon>Chytridiomycota</taxon>
        <taxon>Chytridiomycota incertae sedis</taxon>
        <taxon>Chytridiomycetes</taxon>
        <taxon>Spizellomycetales</taxon>
        <taxon>Powellomycetaceae</taxon>
        <taxon>Geranomyces</taxon>
    </lineage>
</organism>
<proteinExistence type="inferred from homology"/>
<feature type="binding site" evidence="14">
    <location>
        <position position="79"/>
    </location>
    <ligand>
        <name>Mg(2+)</name>
        <dbReference type="ChEBI" id="CHEBI:18420"/>
    </ligand>
</feature>
<dbReference type="AlphaFoldDB" id="A0AAD5XT18"/>
<evidence type="ECO:0000256" key="12">
    <source>
        <dbReference type="ARBA" id="ARBA00070396"/>
    </source>
</evidence>
<evidence type="ECO:0000256" key="5">
    <source>
        <dbReference type="ARBA" id="ARBA00022741"/>
    </source>
</evidence>
<dbReference type="InterPro" id="IPR027417">
    <property type="entry name" value="P-loop_NTPase"/>
</dbReference>
<evidence type="ECO:0000256" key="1">
    <source>
        <dbReference type="ARBA" id="ARBA00004555"/>
    </source>
</evidence>
<keyword evidence="6" id="KW-0931">ER-Golgi transport</keyword>
<feature type="binding site" evidence="13">
    <location>
        <begin position="24"/>
        <end position="31"/>
    </location>
    <ligand>
        <name>GTP</name>
        <dbReference type="ChEBI" id="CHEBI:37565"/>
    </ligand>
</feature>
<keyword evidence="5 13" id="KW-0547">Nucleotide-binding</keyword>
<keyword evidence="4" id="KW-0519">Myristate</keyword>
<dbReference type="GO" id="GO:0005525">
    <property type="term" value="F:GTP binding"/>
    <property type="evidence" value="ECO:0007669"/>
    <property type="project" value="UniProtKB-KW"/>
</dbReference>
<comment type="caution">
    <text evidence="17">The sequence shown here is derived from an EMBL/GenBank/DDBJ whole genome shotgun (WGS) entry which is preliminary data.</text>
</comment>
<keyword evidence="8" id="KW-0333">Golgi apparatus</keyword>
<evidence type="ECO:0000256" key="3">
    <source>
        <dbReference type="ARBA" id="ARBA00022448"/>
    </source>
</evidence>
<dbReference type="GO" id="GO:0015031">
    <property type="term" value="P:protein transport"/>
    <property type="evidence" value="ECO:0007669"/>
    <property type="project" value="UniProtKB-KW"/>
</dbReference>
<dbReference type="InterPro" id="IPR006689">
    <property type="entry name" value="Small_GTPase_ARF/SAR"/>
</dbReference>
<reference evidence="17" key="1">
    <citation type="submission" date="2020-05" db="EMBL/GenBank/DDBJ databases">
        <title>Phylogenomic resolution of chytrid fungi.</title>
        <authorList>
            <person name="Stajich J.E."/>
            <person name="Amses K."/>
            <person name="Simmons R."/>
            <person name="Seto K."/>
            <person name="Myers J."/>
            <person name="Bonds A."/>
            <person name="Quandt C.A."/>
            <person name="Barry K."/>
            <person name="Liu P."/>
            <person name="Grigoriev I."/>
            <person name="Longcore J.E."/>
            <person name="James T.Y."/>
        </authorList>
    </citation>
    <scope>NUCLEOTIDE SEQUENCE</scope>
    <source>
        <strain evidence="17">JEL0379</strain>
    </source>
</reference>
<dbReference type="Gene3D" id="3.40.50.300">
    <property type="entry name" value="P-loop containing nucleotide triphosphate hydrolases"/>
    <property type="match status" value="1"/>
</dbReference>
<feature type="compositionally biased region" description="Polar residues" evidence="15">
    <location>
        <begin position="46"/>
        <end position="71"/>
    </location>
</feature>
<feature type="chain" id="PRO_5042085954" description="ADP-ribosylation factor" evidence="16">
    <location>
        <begin position="20"/>
        <end position="216"/>
    </location>
</feature>
<evidence type="ECO:0000256" key="8">
    <source>
        <dbReference type="ARBA" id="ARBA00023034"/>
    </source>
</evidence>
<dbReference type="Pfam" id="PF00025">
    <property type="entry name" value="Arf"/>
    <property type="match status" value="1"/>
</dbReference>
<feature type="signal peptide" evidence="16">
    <location>
        <begin position="1"/>
        <end position="19"/>
    </location>
</feature>
<keyword evidence="9 13" id="KW-0342">GTP-binding</keyword>
<evidence type="ECO:0000256" key="15">
    <source>
        <dbReference type="SAM" id="MobiDB-lite"/>
    </source>
</evidence>
<name>A0AAD5XT18_9FUNG</name>
<keyword evidence="7" id="KW-0653">Protein transport</keyword>
<comment type="subcellular location">
    <subcellularLocation>
        <location evidence="1">Golgi apparatus</location>
    </subcellularLocation>
</comment>
<evidence type="ECO:0000256" key="6">
    <source>
        <dbReference type="ARBA" id="ARBA00022892"/>
    </source>
</evidence>
<evidence type="ECO:0000256" key="16">
    <source>
        <dbReference type="SAM" id="SignalP"/>
    </source>
</evidence>
<dbReference type="GO" id="GO:0046872">
    <property type="term" value="F:metal ion binding"/>
    <property type="evidence" value="ECO:0007669"/>
    <property type="project" value="UniProtKB-KW"/>
</dbReference>
<evidence type="ECO:0000313" key="18">
    <source>
        <dbReference type="Proteomes" id="UP001212152"/>
    </source>
</evidence>
<dbReference type="SMART" id="SM00178">
    <property type="entry name" value="SAR"/>
    <property type="match status" value="1"/>
</dbReference>
<accession>A0AAD5XT18</accession>
<protein>
    <recommendedName>
        <fullName evidence="12">ADP-ribosylation factor</fullName>
    </recommendedName>
</protein>
<evidence type="ECO:0000256" key="2">
    <source>
        <dbReference type="ARBA" id="ARBA00010290"/>
    </source>
</evidence>
<dbReference type="GO" id="GO:0016192">
    <property type="term" value="P:vesicle-mediated transport"/>
    <property type="evidence" value="ECO:0007669"/>
    <property type="project" value="UniProtKB-KW"/>
</dbReference>
<keyword evidence="10" id="KW-0449">Lipoprotein</keyword>
<dbReference type="GO" id="GO:0003924">
    <property type="term" value="F:GTPase activity"/>
    <property type="evidence" value="ECO:0007669"/>
    <property type="project" value="InterPro"/>
</dbReference>
<feature type="binding site" evidence="14">
    <location>
        <position position="31"/>
    </location>
    <ligand>
        <name>Mg(2+)</name>
        <dbReference type="ChEBI" id="CHEBI:18420"/>
    </ligand>
</feature>
<evidence type="ECO:0000313" key="17">
    <source>
        <dbReference type="EMBL" id="KAJ3179387.1"/>
    </source>
</evidence>
<evidence type="ECO:0000256" key="13">
    <source>
        <dbReference type="PIRSR" id="PIRSR606689-1"/>
    </source>
</evidence>
<dbReference type="FunFam" id="3.40.50.300:FF:003500">
    <property type="entry name" value="ADP-ribosylation factor 1"/>
    <property type="match status" value="1"/>
</dbReference>
<dbReference type="InterPro" id="IPR024156">
    <property type="entry name" value="Small_GTPase_ARF"/>
</dbReference>
<dbReference type="SMART" id="SM00177">
    <property type="entry name" value="ARF"/>
    <property type="match status" value="1"/>
</dbReference>
<sequence length="216" mass="23475">MGLWSTFLTNLGFLRRKVCVLIIGLDNSGKTTLVANFLHPPPPSLPQKNFDSNNTDNASPAPSLPSTSQPASHPPIVPTVGFSLDRFNYQNLHITVFDMSGQGRYRPFWEHYYGDADGVVWVIDSSDAVRISVAREELWRTLAHGEIKHRTPAAPVLVFANKADLSGAMTAAECTAALGLDAIRDRNWNIVPSCAITGQGVAKGLDWLASELSAMS</sequence>
<evidence type="ECO:0000256" key="11">
    <source>
        <dbReference type="ARBA" id="ARBA00053326"/>
    </source>
</evidence>
<dbReference type="EMBL" id="JADGJQ010000021">
    <property type="protein sequence ID" value="KAJ3179387.1"/>
    <property type="molecule type" value="Genomic_DNA"/>
</dbReference>
<dbReference type="GO" id="GO:0005794">
    <property type="term" value="C:Golgi apparatus"/>
    <property type="evidence" value="ECO:0007669"/>
    <property type="project" value="UniProtKB-SubCell"/>
</dbReference>
<feature type="region of interest" description="Disordered" evidence="15">
    <location>
        <begin position="44"/>
        <end position="75"/>
    </location>
</feature>
<comment type="similarity">
    <text evidence="2">Belongs to the small GTPase superfamily. Arf family.</text>
</comment>
<evidence type="ECO:0000256" key="9">
    <source>
        <dbReference type="ARBA" id="ARBA00023134"/>
    </source>
</evidence>
<evidence type="ECO:0000256" key="4">
    <source>
        <dbReference type="ARBA" id="ARBA00022707"/>
    </source>
</evidence>
<dbReference type="Proteomes" id="UP001212152">
    <property type="component" value="Unassembled WGS sequence"/>
</dbReference>
<dbReference type="PANTHER" id="PTHR11711">
    <property type="entry name" value="ADP RIBOSYLATION FACTOR-RELATED"/>
    <property type="match status" value="1"/>
</dbReference>
<evidence type="ECO:0000256" key="10">
    <source>
        <dbReference type="ARBA" id="ARBA00023288"/>
    </source>
</evidence>
<dbReference type="PROSITE" id="PS51417">
    <property type="entry name" value="ARF"/>
    <property type="match status" value="1"/>
</dbReference>
<keyword evidence="18" id="KW-1185">Reference proteome</keyword>
<keyword evidence="14" id="KW-0479">Metal-binding</keyword>
<keyword evidence="3" id="KW-0813">Transport</keyword>
<keyword evidence="16" id="KW-0732">Signal</keyword>
<feature type="binding site" evidence="13">
    <location>
        <position position="101"/>
    </location>
    <ligand>
        <name>GTP</name>
        <dbReference type="ChEBI" id="CHEBI:37565"/>
    </ligand>
</feature>
<gene>
    <name evidence="17" type="ORF">HDU87_002997</name>
</gene>
<evidence type="ECO:0000256" key="14">
    <source>
        <dbReference type="PIRSR" id="PIRSR606689-2"/>
    </source>
</evidence>
<comment type="function">
    <text evidence="11">GTP-binding protein involved in protein trafficking; may modulate vesicle budding and uncoating within the Golgi apparatus.</text>
</comment>
<dbReference type="SUPFAM" id="SSF52540">
    <property type="entry name" value="P-loop containing nucleoside triphosphate hydrolases"/>
    <property type="match status" value="1"/>
</dbReference>
<evidence type="ECO:0000256" key="7">
    <source>
        <dbReference type="ARBA" id="ARBA00022927"/>
    </source>
</evidence>
<keyword evidence="14" id="KW-0460">Magnesium</keyword>